<evidence type="ECO:0000256" key="5">
    <source>
        <dbReference type="ARBA" id="ARBA00022741"/>
    </source>
</evidence>
<dbReference type="OrthoDB" id="9804434at2"/>
<evidence type="ECO:0000256" key="7">
    <source>
        <dbReference type="ARBA" id="ARBA00022840"/>
    </source>
</evidence>
<protein>
    <recommendedName>
        <fullName evidence="8">Glutamate 5-kinase</fullName>
        <ecNumber evidence="8">2.7.2.11</ecNumber>
    </recommendedName>
    <alternativeName>
        <fullName evidence="8">Gamma-glutamyl kinase</fullName>
        <shortName evidence="8">GK</shortName>
    </alternativeName>
</protein>
<organism evidence="10 11">
    <name type="scientific">Dialister micraerophilus UPII 345-E</name>
    <dbReference type="NCBI Taxonomy" id="910314"/>
    <lineage>
        <taxon>Bacteria</taxon>
        <taxon>Bacillati</taxon>
        <taxon>Bacillota</taxon>
        <taxon>Negativicutes</taxon>
        <taxon>Veillonellales</taxon>
        <taxon>Veillonellaceae</taxon>
        <taxon>Dialister</taxon>
    </lineage>
</organism>
<dbReference type="GO" id="GO:0003723">
    <property type="term" value="F:RNA binding"/>
    <property type="evidence" value="ECO:0007669"/>
    <property type="project" value="InterPro"/>
</dbReference>
<evidence type="ECO:0000256" key="2">
    <source>
        <dbReference type="ARBA" id="ARBA00022605"/>
    </source>
</evidence>
<dbReference type="GO" id="GO:0005829">
    <property type="term" value="C:cytosol"/>
    <property type="evidence" value="ECO:0007669"/>
    <property type="project" value="TreeGrafter"/>
</dbReference>
<evidence type="ECO:0000256" key="6">
    <source>
        <dbReference type="ARBA" id="ARBA00022777"/>
    </source>
</evidence>
<dbReference type="AlphaFoldDB" id="E4L8P9"/>
<dbReference type="PANTHER" id="PTHR43654:SF1">
    <property type="entry name" value="ISOPENTENYL PHOSPHATE KINASE"/>
    <property type="match status" value="1"/>
</dbReference>
<keyword evidence="2 8" id="KW-0028">Amino-acid biosynthesis</keyword>
<feature type="binding site" evidence="8">
    <location>
        <position position="61"/>
    </location>
    <ligand>
        <name>substrate</name>
    </ligand>
</feature>
<dbReference type="PIRSF" id="PIRSF000729">
    <property type="entry name" value="GK"/>
    <property type="match status" value="1"/>
</dbReference>
<dbReference type="EC" id="2.7.2.11" evidence="8"/>
<keyword evidence="5 8" id="KW-0547">Nucleotide-binding</keyword>
<dbReference type="SMART" id="SM00359">
    <property type="entry name" value="PUA"/>
    <property type="match status" value="1"/>
</dbReference>
<dbReference type="InterPro" id="IPR001048">
    <property type="entry name" value="Asp/Glu/Uridylate_kinase"/>
</dbReference>
<name>E4L8P9_9FIRM</name>
<feature type="binding site" evidence="8">
    <location>
        <position position="148"/>
    </location>
    <ligand>
        <name>substrate</name>
    </ligand>
</feature>
<evidence type="ECO:0000313" key="10">
    <source>
        <dbReference type="EMBL" id="EFR42790.1"/>
    </source>
</evidence>
<dbReference type="InterPro" id="IPR036393">
    <property type="entry name" value="AceGlu_kinase-like_sf"/>
</dbReference>
<evidence type="ECO:0000256" key="3">
    <source>
        <dbReference type="ARBA" id="ARBA00022650"/>
    </source>
</evidence>
<dbReference type="FunFam" id="3.40.1160.10:FF:000018">
    <property type="entry name" value="Glutamate 5-kinase"/>
    <property type="match status" value="1"/>
</dbReference>
<dbReference type="CDD" id="cd21157">
    <property type="entry name" value="PUA_G5K"/>
    <property type="match status" value="1"/>
</dbReference>
<evidence type="ECO:0000313" key="11">
    <source>
        <dbReference type="Proteomes" id="UP000004594"/>
    </source>
</evidence>
<dbReference type="CDD" id="cd04242">
    <property type="entry name" value="AAK_G5K_ProB"/>
    <property type="match status" value="1"/>
</dbReference>
<feature type="binding site" evidence="8">
    <location>
        <position position="160"/>
    </location>
    <ligand>
        <name>substrate</name>
    </ligand>
</feature>
<dbReference type="Proteomes" id="UP000004594">
    <property type="component" value="Unassembled WGS sequence"/>
</dbReference>
<accession>E4L8P9</accession>
<keyword evidence="1 8" id="KW-0963">Cytoplasm</keyword>
<feature type="binding site" evidence="8">
    <location>
        <begin position="180"/>
        <end position="181"/>
    </location>
    <ligand>
        <name>ATP</name>
        <dbReference type="ChEBI" id="CHEBI:30616"/>
    </ligand>
</feature>
<keyword evidence="6 8" id="KW-0418">Kinase</keyword>
<gene>
    <name evidence="8 10" type="primary">proB</name>
    <name evidence="10" type="ORF">HMPREF9220_0969</name>
</gene>
<sequence length="380" mass="42067">MNYHDELSRQRIKTKKKIVIKVGTSSLTYKNGKANLQFIDHLVSQIVDLKNRGNQVILVSSGAIGIGLPILRFEKKPDFLPYKQAVAAVGQCALMGLYENYFHRYGQIIGQVLMTKGDSLSSKRYLHMKGTLSSLLELGIVPIINENDAVSVDEIKIGDNDTLSAIVASICEADLLIILSDIEGMYSEDPKNNPKAKLIHEVPQFTRELFKIAGSAGTARGTGGMYTKMQAVEICAHSGIDTVIANSHTKNIIYKLMNGERLGTYFIADNVHPQLKRRKIIIGSEIKGKILIDQGCYNALINKGSSLLPVGIIDVIGTFEDGDTVSVYFGEKEIARGISHYTSHDIQRMKGFHTEELDKILGEPAPYNTVIHRDNLLIMY</sequence>
<keyword evidence="4 8" id="KW-0808">Transferase</keyword>
<dbReference type="UniPathway" id="UPA00098">
    <property type="reaction ID" value="UER00359"/>
</dbReference>
<dbReference type="GO" id="GO:0004349">
    <property type="term" value="F:glutamate 5-kinase activity"/>
    <property type="evidence" value="ECO:0007669"/>
    <property type="project" value="UniProtKB-UniRule"/>
</dbReference>
<dbReference type="InterPro" id="IPR041739">
    <property type="entry name" value="G5K_ProB"/>
</dbReference>
<dbReference type="HAMAP" id="MF_00456">
    <property type="entry name" value="ProB"/>
    <property type="match status" value="1"/>
</dbReference>
<dbReference type="NCBIfam" id="TIGR01027">
    <property type="entry name" value="proB"/>
    <property type="match status" value="1"/>
</dbReference>
<dbReference type="Pfam" id="PF00696">
    <property type="entry name" value="AA_kinase"/>
    <property type="match status" value="1"/>
</dbReference>
<dbReference type="InterPro" id="IPR002478">
    <property type="entry name" value="PUA"/>
</dbReference>
<keyword evidence="7 8" id="KW-0067">ATP-binding</keyword>
<dbReference type="PANTHER" id="PTHR43654">
    <property type="entry name" value="GLUTAMATE 5-KINASE"/>
    <property type="match status" value="1"/>
</dbReference>
<dbReference type="RefSeq" id="WP_007554550.1">
    <property type="nucleotide sequence ID" value="NZ_AENT01000016.1"/>
</dbReference>
<dbReference type="eggNOG" id="COG0263">
    <property type="taxonomic scope" value="Bacteria"/>
</dbReference>
<dbReference type="SUPFAM" id="SSF53633">
    <property type="entry name" value="Carbamate kinase-like"/>
    <property type="match status" value="1"/>
</dbReference>
<comment type="caution">
    <text evidence="10">The sequence shown here is derived from an EMBL/GenBank/DDBJ whole genome shotgun (WGS) entry which is preliminary data.</text>
</comment>
<comment type="subcellular location">
    <subcellularLocation>
        <location evidence="8">Cytoplasm</location>
    </subcellularLocation>
</comment>
<comment type="similarity">
    <text evidence="8">Belongs to the glutamate 5-kinase family.</text>
</comment>
<dbReference type="InterPro" id="IPR015947">
    <property type="entry name" value="PUA-like_sf"/>
</dbReference>
<dbReference type="SUPFAM" id="SSF88697">
    <property type="entry name" value="PUA domain-like"/>
    <property type="match status" value="1"/>
</dbReference>
<feature type="domain" description="PUA" evidence="9">
    <location>
        <begin position="288"/>
        <end position="366"/>
    </location>
</feature>
<dbReference type="InterPro" id="IPR005715">
    <property type="entry name" value="Glu_5kinase/COase_Synthase"/>
</dbReference>
<feature type="binding site" evidence="8">
    <location>
        <position position="21"/>
    </location>
    <ligand>
        <name>ATP</name>
        <dbReference type="ChEBI" id="CHEBI:30616"/>
    </ligand>
</feature>
<dbReference type="EMBL" id="AENT01000016">
    <property type="protein sequence ID" value="EFR42790.1"/>
    <property type="molecule type" value="Genomic_DNA"/>
</dbReference>
<comment type="catalytic activity">
    <reaction evidence="8">
        <text>L-glutamate + ATP = L-glutamyl 5-phosphate + ADP</text>
        <dbReference type="Rhea" id="RHEA:14877"/>
        <dbReference type="ChEBI" id="CHEBI:29985"/>
        <dbReference type="ChEBI" id="CHEBI:30616"/>
        <dbReference type="ChEBI" id="CHEBI:58274"/>
        <dbReference type="ChEBI" id="CHEBI:456216"/>
        <dbReference type="EC" id="2.7.2.11"/>
    </reaction>
</comment>
<evidence type="ECO:0000259" key="9">
    <source>
        <dbReference type="SMART" id="SM00359"/>
    </source>
</evidence>
<dbReference type="InterPro" id="IPR011529">
    <property type="entry name" value="Glu_5kinase"/>
</dbReference>
<feature type="binding site" evidence="8">
    <location>
        <begin position="222"/>
        <end position="228"/>
    </location>
    <ligand>
        <name>ATP</name>
        <dbReference type="ChEBI" id="CHEBI:30616"/>
    </ligand>
</feature>
<dbReference type="InterPro" id="IPR036974">
    <property type="entry name" value="PUA_sf"/>
</dbReference>
<dbReference type="Gene3D" id="2.30.130.10">
    <property type="entry name" value="PUA domain"/>
    <property type="match status" value="1"/>
</dbReference>
<dbReference type="Gene3D" id="3.40.1160.10">
    <property type="entry name" value="Acetylglutamate kinase-like"/>
    <property type="match status" value="2"/>
</dbReference>
<proteinExistence type="inferred from homology"/>
<dbReference type="PRINTS" id="PR00474">
    <property type="entry name" value="GLU5KINASE"/>
</dbReference>
<evidence type="ECO:0000256" key="4">
    <source>
        <dbReference type="ARBA" id="ARBA00022679"/>
    </source>
</evidence>
<comment type="function">
    <text evidence="8">Catalyzes the transfer of a phosphate group to glutamate to form L-glutamate 5-phosphate.</text>
</comment>
<comment type="pathway">
    <text evidence="8">Amino-acid biosynthesis; L-proline biosynthesis; L-glutamate 5-semialdehyde from L-glutamate: step 1/2.</text>
</comment>
<evidence type="ECO:0000256" key="1">
    <source>
        <dbReference type="ARBA" id="ARBA00022490"/>
    </source>
</evidence>
<reference evidence="10 11" key="1">
    <citation type="submission" date="2010-11" db="EMBL/GenBank/DDBJ databases">
        <authorList>
            <person name="Durkin A.S."/>
            <person name="Madupu R."/>
            <person name="Torralba M."/>
            <person name="Gillis M."/>
            <person name="Methe B."/>
            <person name="Sutton G."/>
            <person name="Nelson K.E."/>
        </authorList>
    </citation>
    <scope>NUCLEOTIDE SEQUENCE [LARGE SCALE GENOMIC DNA]</scope>
    <source>
        <strain evidence="10 11">UPII 345-E</strain>
    </source>
</reference>
<keyword evidence="3 8" id="KW-0641">Proline biosynthesis</keyword>
<dbReference type="InterPro" id="IPR001057">
    <property type="entry name" value="Glu/AcGlu_kinase"/>
</dbReference>
<dbReference type="GO" id="GO:0055129">
    <property type="term" value="P:L-proline biosynthetic process"/>
    <property type="evidence" value="ECO:0007669"/>
    <property type="project" value="UniProtKB-UniRule"/>
</dbReference>
<evidence type="ECO:0000256" key="8">
    <source>
        <dbReference type="HAMAP-Rule" id="MF_00456"/>
    </source>
</evidence>
<dbReference type="GO" id="GO:0005524">
    <property type="term" value="F:ATP binding"/>
    <property type="evidence" value="ECO:0007669"/>
    <property type="project" value="UniProtKB-KW"/>
</dbReference>
<dbReference type="PROSITE" id="PS50890">
    <property type="entry name" value="PUA"/>
    <property type="match status" value="1"/>
</dbReference>
<dbReference type="Pfam" id="PF01472">
    <property type="entry name" value="PUA"/>
    <property type="match status" value="1"/>
</dbReference>